<dbReference type="AlphaFoldDB" id="A0A1Y1RUM5"/>
<keyword evidence="7" id="KW-1185">Reference proteome</keyword>
<evidence type="ECO:0000313" key="7">
    <source>
        <dbReference type="Proteomes" id="UP000192343"/>
    </source>
</evidence>
<evidence type="ECO:0000256" key="2">
    <source>
        <dbReference type="ARBA" id="ARBA00022723"/>
    </source>
</evidence>
<protein>
    <recommendedName>
        <fullName evidence="5">HhH-GPD domain-containing protein</fullName>
    </recommendedName>
</protein>
<evidence type="ECO:0000313" key="6">
    <source>
        <dbReference type="EMBL" id="ORC30683.1"/>
    </source>
</evidence>
<dbReference type="Gene3D" id="1.10.340.30">
    <property type="entry name" value="Hypothetical protein, domain 2"/>
    <property type="match status" value="1"/>
</dbReference>
<evidence type="ECO:0000256" key="1">
    <source>
        <dbReference type="ARBA" id="ARBA00022485"/>
    </source>
</evidence>
<dbReference type="OrthoDB" id="9802365at2"/>
<dbReference type="InterPro" id="IPR003265">
    <property type="entry name" value="HhH-GPD_domain"/>
</dbReference>
<dbReference type="GO" id="GO:0003824">
    <property type="term" value="F:catalytic activity"/>
    <property type="evidence" value="ECO:0007669"/>
    <property type="project" value="InterPro"/>
</dbReference>
<dbReference type="InterPro" id="IPR011257">
    <property type="entry name" value="DNA_glycosylase"/>
</dbReference>
<sequence length="236" mass="26245">MPTVFDVYKILSAAYGYQGWWPLVSKRDSPGFDSRGYRLSPALHPLNRAERFEITLGAVLTQNTSWKNVEMALENLLNAKALSPESIAEISVAELETLIRPSGYYRQKARRLKELIPLLFGESDSGTDGSHGRNFLLSLKGIGPETADSILLYAGNEASFIADLYTRRFHARLAGEQKIGEYERVKSIFEKALPKKADLYAEYHALIVKHGKEHCSARPVCRGCPCSSFCLSSQGA</sequence>
<dbReference type="GO" id="GO:0006284">
    <property type="term" value="P:base-excision repair"/>
    <property type="evidence" value="ECO:0007669"/>
    <property type="project" value="InterPro"/>
</dbReference>
<dbReference type="GO" id="GO:0046872">
    <property type="term" value="F:metal ion binding"/>
    <property type="evidence" value="ECO:0007669"/>
    <property type="project" value="UniProtKB-KW"/>
</dbReference>
<proteinExistence type="predicted"/>
<dbReference type="PANTHER" id="PTHR10359:SF19">
    <property type="entry name" value="DNA REPAIR GLYCOSYLASE MJ1434-RELATED"/>
    <property type="match status" value="1"/>
</dbReference>
<keyword evidence="1" id="KW-0004">4Fe-4S</keyword>
<gene>
    <name evidence="6" type="ORF">B4O97_18015</name>
</gene>
<accession>A0A1Y1RUM5</accession>
<dbReference type="Proteomes" id="UP000192343">
    <property type="component" value="Unassembled WGS sequence"/>
</dbReference>
<organism evidence="6 7">
    <name type="scientific">Marispirochaeta aestuarii</name>
    <dbReference type="NCBI Taxonomy" id="1963862"/>
    <lineage>
        <taxon>Bacteria</taxon>
        <taxon>Pseudomonadati</taxon>
        <taxon>Spirochaetota</taxon>
        <taxon>Spirochaetia</taxon>
        <taxon>Spirochaetales</taxon>
        <taxon>Spirochaetaceae</taxon>
        <taxon>Marispirochaeta</taxon>
    </lineage>
</organism>
<name>A0A1Y1RUM5_9SPIO</name>
<dbReference type="CDD" id="cd00056">
    <property type="entry name" value="ENDO3c"/>
    <property type="match status" value="1"/>
</dbReference>
<dbReference type="EMBL" id="MWQY01000030">
    <property type="protein sequence ID" value="ORC30683.1"/>
    <property type="molecule type" value="Genomic_DNA"/>
</dbReference>
<evidence type="ECO:0000256" key="4">
    <source>
        <dbReference type="ARBA" id="ARBA00023014"/>
    </source>
</evidence>
<evidence type="ECO:0000256" key="3">
    <source>
        <dbReference type="ARBA" id="ARBA00023004"/>
    </source>
</evidence>
<dbReference type="InterPro" id="IPR023170">
    <property type="entry name" value="HhH_base_excis_C"/>
</dbReference>
<dbReference type="SUPFAM" id="SSF48150">
    <property type="entry name" value="DNA-glycosylase"/>
    <property type="match status" value="1"/>
</dbReference>
<keyword evidence="3" id="KW-0408">Iron</keyword>
<keyword evidence="4" id="KW-0411">Iron-sulfur</keyword>
<keyword evidence="2" id="KW-0479">Metal-binding</keyword>
<dbReference type="SMART" id="SM00478">
    <property type="entry name" value="ENDO3c"/>
    <property type="match status" value="1"/>
</dbReference>
<dbReference type="STRING" id="1963862.B4O97_18015"/>
<dbReference type="RefSeq" id="WP_083052912.1">
    <property type="nucleotide sequence ID" value="NZ_MWQY01000030.1"/>
</dbReference>
<feature type="domain" description="HhH-GPD" evidence="5">
    <location>
        <begin position="60"/>
        <end position="213"/>
    </location>
</feature>
<dbReference type="Pfam" id="PF00730">
    <property type="entry name" value="HhH-GPD"/>
    <property type="match status" value="1"/>
</dbReference>
<dbReference type="Gene3D" id="1.10.1670.10">
    <property type="entry name" value="Helix-hairpin-Helix base-excision DNA repair enzymes (C-terminal)"/>
    <property type="match status" value="1"/>
</dbReference>
<dbReference type="GO" id="GO:0051539">
    <property type="term" value="F:4 iron, 4 sulfur cluster binding"/>
    <property type="evidence" value="ECO:0007669"/>
    <property type="project" value="UniProtKB-KW"/>
</dbReference>
<reference evidence="6 7" key="1">
    <citation type="submission" date="2017-03" db="EMBL/GenBank/DDBJ databases">
        <title>Draft Genome sequence of Marispirochaeta sp. strain JC444.</title>
        <authorList>
            <person name="Shivani Y."/>
            <person name="Subhash Y."/>
            <person name="Sasikala C."/>
            <person name="Ramana C."/>
        </authorList>
    </citation>
    <scope>NUCLEOTIDE SEQUENCE [LARGE SCALE GENOMIC DNA]</scope>
    <source>
        <strain evidence="6 7">JC444</strain>
    </source>
</reference>
<dbReference type="PANTHER" id="PTHR10359">
    <property type="entry name" value="A/G-SPECIFIC ADENINE GLYCOSYLASE/ENDONUCLEASE III"/>
    <property type="match status" value="1"/>
</dbReference>
<evidence type="ECO:0000259" key="5">
    <source>
        <dbReference type="SMART" id="SM00478"/>
    </source>
</evidence>
<comment type="caution">
    <text evidence="6">The sequence shown here is derived from an EMBL/GenBank/DDBJ whole genome shotgun (WGS) entry which is preliminary data.</text>
</comment>